<keyword evidence="3" id="KW-0812">Transmembrane</keyword>
<organism evidence="4 5">
    <name type="scientific">Ceratodon purpureus</name>
    <name type="common">Fire moss</name>
    <name type="synonym">Dicranum purpureum</name>
    <dbReference type="NCBI Taxonomy" id="3225"/>
    <lineage>
        <taxon>Eukaryota</taxon>
        <taxon>Viridiplantae</taxon>
        <taxon>Streptophyta</taxon>
        <taxon>Embryophyta</taxon>
        <taxon>Bryophyta</taxon>
        <taxon>Bryophytina</taxon>
        <taxon>Bryopsida</taxon>
        <taxon>Dicranidae</taxon>
        <taxon>Pseudoditrichales</taxon>
        <taxon>Ditrichaceae</taxon>
        <taxon>Ceratodon</taxon>
    </lineage>
</organism>
<feature type="repeat" description="TPR" evidence="1">
    <location>
        <begin position="176"/>
        <end position="209"/>
    </location>
</feature>
<dbReference type="InterPro" id="IPR011990">
    <property type="entry name" value="TPR-like_helical_dom_sf"/>
</dbReference>
<evidence type="ECO:0008006" key="6">
    <source>
        <dbReference type="Google" id="ProtNLM"/>
    </source>
</evidence>
<feature type="compositionally biased region" description="Polar residues" evidence="2">
    <location>
        <begin position="272"/>
        <end position="284"/>
    </location>
</feature>
<sequence length="539" mass="59521">MFDPEVLRLAQEQMGRMRPEDLQRMQQQMMSNPGLLRMASEGMKNFRPEDLKFAAEQMRNIPPDQMANLSERVASATPEELATMQSQSEAQRAYVLEGSQRLKHQGNQLHGIGKYAEAAEKYLRAKNNLVGHLSKEARDLELSCSLNLMSCYLKTKQYPDVISFGSEVLSHDPNNLKALYRRGQAYKELGQLKLAVPDLKRALELLPDDETIGNVYRVAKEELDAQGGEEELEFAGPVIEEVSDEEADRLLSGQRSKSLETTSDLVEDEQSNIKNGEAPTTSRRSVPVLPNPAAFGDSFNALKQNPEMIKSIMSTLSPEAIAAMSGGQMSPEMAKVATNMMKQLSPEDMERMMNLASTSQMPMPGGVPYRGAPLSSATDTTAAVPSTSRSASDYSTSGLLATPETSLRSGVQTPGTNMPSMADFSPEMQEQMRKQMKDPAMKQVMTEMMKTMTPEMMTSMSEQLGMKLTHEQAVQAQQAMASLSPETLDRLMVWAERAQKASDRARRAKNWLLGKPGLVLAIVMLVIAVILHRLGYVGS</sequence>
<dbReference type="InterPro" id="IPR019734">
    <property type="entry name" value="TPR_rpt"/>
</dbReference>
<feature type="transmembrane region" description="Helical" evidence="3">
    <location>
        <begin position="512"/>
        <end position="531"/>
    </location>
</feature>
<dbReference type="PANTHER" id="PTHR48313:SF1">
    <property type="entry name" value="OUTER ENVELOPE PROTEIN 61"/>
    <property type="match status" value="1"/>
</dbReference>
<dbReference type="PANTHER" id="PTHR48313">
    <property type="entry name" value="TPR_REGION DOMAIN-CONTAINING PROTEIN"/>
    <property type="match status" value="1"/>
</dbReference>
<dbReference type="Pfam" id="PF00515">
    <property type="entry name" value="TPR_1"/>
    <property type="match status" value="1"/>
</dbReference>
<dbReference type="Proteomes" id="UP000822688">
    <property type="component" value="Chromosome 9"/>
</dbReference>
<dbReference type="PROSITE" id="PS50293">
    <property type="entry name" value="TPR_REGION"/>
    <property type="match status" value="1"/>
</dbReference>
<dbReference type="OrthoDB" id="245563at2759"/>
<feature type="region of interest" description="Disordered" evidence="2">
    <location>
        <begin position="371"/>
        <end position="419"/>
    </location>
</feature>
<accession>A0A8T0GR96</accession>
<dbReference type="EMBL" id="CM026430">
    <property type="protein sequence ID" value="KAG0560809.1"/>
    <property type="molecule type" value="Genomic_DNA"/>
</dbReference>
<dbReference type="AlphaFoldDB" id="A0A8T0GR96"/>
<dbReference type="SMART" id="SM00028">
    <property type="entry name" value="TPR"/>
    <property type="match status" value="3"/>
</dbReference>
<reference evidence="4" key="1">
    <citation type="submission" date="2020-06" db="EMBL/GenBank/DDBJ databases">
        <title>WGS assembly of Ceratodon purpureus strain R40.</title>
        <authorList>
            <person name="Carey S.B."/>
            <person name="Jenkins J."/>
            <person name="Shu S."/>
            <person name="Lovell J.T."/>
            <person name="Sreedasyam A."/>
            <person name="Maumus F."/>
            <person name="Tiley G.P."/>
            <person name="Fernandez-Pozo N."/>
            <person name="Barry K."/>
            <person name="Chen C."/>
            <person name="Wang M."/>
            <person name="Lipzen A."/>
            <person name="Daum C."/>
            <person name="Saski C.A."/>
            <person name="Payton A.C."/>
            <person name="Mcbreen J.C."/>
            <person name="Conrad R.E."/>
            <person name="Kollar L.M."/>
            <person name="Olsson S."/>
            <person name="Huttunen S."/>
            <person name="Landis J.B."/>
            <person name="Wickett N.J."/>
            <person name="Johnson M.G."/>
            <person name="Rensing S.A."/>
            <person name="Grimwood J."/>
            <person name="Schmutz J."/>
            <person name="Mcdaniel S.F."/>
        </authorList>
    </citation>
    <scope>NUCLEOTIDE SEQUENCE</scope>
    <source>
        <strain evidence="4">R40</strain>
    </source>
</reference>
<feature type="compositionally biased region" description="Polar residues" evidence="2">
    <location>
        <begin position="253"/>
        <end position="264"/>
    </location>
</feature>
<name>A0A8T0GR96_CERPU</name>
<dbReference type="PROSITE" id="PS50005">
    <property type="entry name" value="TPR"/>
    <property type="match status" value="1"/>
</dbReference>
<keyword evidence="1" id="KW-0802">TPR repeat</keyword>
<comment type="caution">
    <text evidence="4">The sequence shown here is derived from an EMBL/GenBank/DDBJ whole genome shotgun (WGS) entry which is preliminary data.</text>
</comment>
<feature type="compositionally biased region" description="Polar residues" evidence="2">
    <location>
        <begin position="403"/>
        <end position="419"/>
    </location>
</feature>
<evidence type="ECO:0000256" key="1">
    <source>
        <dbReference type="PROSITE-ProRule" id="PRU00339"/>
    </source>
</evidence>
<gene>
    <name evidence="4" type="ORF">KC19_9G015300</name>
</gene>
<feature type="region of interest" description="Disordered" evidence="2">
    <location>
        <begin position="245"/>
        <end position="288"/>
    </location>
</feature>
<evidence type="ECO:0000256" key="3">
    <source>
        <dbReference type="SAM" id="Phobius"/>
    </source>
</evidence>
<evidence type="ECO:0000313" key="4">
    <source>
        <dbReference type="EMBL" id="KAG0560809.1"/>
    </source>
</evidence>
<evidence type="ECO:0000313" key="5">
    <source>
        <dbReference type="Proteomes" id="UP000822688"/>
    </source>
</evidence>
<protein>
    <recommendedName>
        <fullName evidence="6">Outer envelope protein 61</fullName>
    </recommendedName>
</protein>
<keyword evidence="3" id="KW-0472">Membrane</keyword>
<dbReference type="Gene3D" id="1.25.40.10">
    <property type="entry name" value="Tetratricopeptide repeat domain"/>
    <property type="match status" value="1"/>
</dbReference>
<proteinExistence type="predicted"/>
<dbReference type="SUPFAM" id="SSF48452">
    <property type="entry name" value="TPR-like"/>
    <property type="match status" value="1"/>
</dbReference>
<keyword evidence="3" id="KW-1133">Transmembrane helix</keyword>
<feature type="compositionally biased region" description="Low complexity" evidence="2">
    <location>
        <begin position="386"/>
        <end position="397"/>
    </location>
</feature>
<feature type="compositionally biased region" description="Polar residues" evidence="2">
    <location>
        <begin position="375"/>
        <end position="385"/>
    </location>
</feature>
<keyword evidence="5" id="KW-1185">Reference proteome</keyword>
<evidence type="ECO:0000256" key="2">
    <source>
        <dbReference type="SAM" id="MobiDB-lite"/>
    </source>
</evidence>